<dbReference type="InterPro" id="IPR014582">
    <property type="entry name" value="UCP033535_lipo"/>
</dbReference>
<sequence>MTVITRRLLAAATTLALASAVTACSRVPGVYVYEKDGLAAAESKATDPATYVNDNWAQKIVPTVHDNAKDVTEVAAAIRADPAKAGQELGKQAGTGSPYAFMVKGAGTVTEVDTSVPTGPVTVEVPQAGGSPLKVTIATGPVIAGTAIRDAVGIAFGDFVNQIDYAEVANQINDKVKTEVVAQVDRDALKGKKLEFHGAFSSLAPGTIFLVPTELAVQ</sequence>
<keyword evidence="1" id="KW-0732">Signal</keyword>
<reference evidence="2 3" key="1">
    <citation type="submission" date="2020-08" db="EMBL/GenBank/DDBJ databases">
        <title>Sequencing the genomes of 1000 actinobacteria strains.</title>
        <authorList>
            <person name="Klenk H.-P."/>
        </authorList>
    </citation>
    <scope>NUCLEOTIDE SEQUENCE [LARGE SCALE GENOMIC DNA]</scope>
    <source>
        <strain evidence="2 3">DSM 45518</strain>
    </source>
</reference>
<evidence type="ECO:0000256" key="1">
    <source>
        <dbReference type="SAM" id="SignalP"/>
    </source>
</evidence>
<feature type="chain" id="PRO_5030702864" evidence="1">
    <location>
        <begin position="24"/>
        <end position="218"/>
    </location>
</feature>
<proteinExistence type="predicted"/>
<comment type="caution">
    <text evidence="2">The sequence shown here is derived from an EMBL/GenBank/DDBJ whole genome shotgun (WGS) entry which is preliminary data.</text>
</comment>
<protein>
    <submittedName>
        <fullName evidence="2">Putative lipoprotein</fullName>
    </submittedName>
</protein>
<accession>A0A7W7CSW0</accession>
<gene>
    <name evidence="2" type="ORF">BKA14_002494</name>
</gene>
<dbReference type="PROSITE" id="PS51257">
    <property type="entry name" value="PROKAR_LIPOPROTEIN"/>
    <property type="match status" value="1"/>
</dbReference>
<dbReference type="Gene3D" id="2.40.50.420">
    <property type="entry name" value="Envelope glycoprotein gp160, DUF2291, alpha/beta domain"/>
    <property type="match status" value="1"/>
</dbReference>
<dbReference type="EMBL" id="JACHMF010000001">
    <property type="protein sequence ID" value="MBB4692346.1"/>
    <property type="molecule type" value="Genomic_DNA"/>
</dbReference>
<feature type="signal peptide" evidence="1">
    <location>
        <begin position="1"/>
        <end position="23"/>
    </location>
</feature>
<dbReference type="InterPro" id="IPR036215">
    <property type="entry name" value="TM0957-like_sf"/>
</dbReference>
<dbReference type="Proteomes" id="UP000542742">
    <property type="component" value="Unassembled WGS sequence"/>
</dbReference>
<organism evidence="2 3">
    <name type="scientific">Paractinoplanes abujensis</name>
    <dbReference type="NCBI Taxonomy" id="882441"/>
    <lineage>
        <taxon>Bacteria</taxon>
        <taxon>Bacillati</taxon>
        <taxon>Actinomycetota</taxon>
        <taxon>Actinomycetes</taxon>
        <taxon>Micromonosporales</taxon>
        <taxon>Micromonosporaceae</taxon>
        <taxon>Paractinoplanes</taxon>
    </lineage>
</organism>
<name>A0A7W7CSW0_9ACTN</name>
<dbReference type="PIRSF" id="PIRSF033535">
    <property type="entry name" value="UCP033535_plp"/>
    <property type="match status" value="1"/>
</dbReference>
<evidence type="ECO:0000313" key="2">
    <source>
        <dbReference type="EMBL" id="MBB4692346.1"/>
    </source>
</evidence>
<dbReference type="AlphaFoldDB" id="A0A7W7CSW0"/>
<dbReference type="RefSeq" id="WP_184951073.1">
    <property type="nucleotide sequence ID" value="NZ_BOMC01000079.1"/>
</dbReference>
<dbReference type="Pfam" id="PF10054">
    <property type="entry name" value="DUF2291"/>
    <property type="match status" value="1"/>
</dbReference>
<keyword evidence="3" id="KW-1185">Reference proteome</keyword>
<evidence type="ECO:0000313" key="3">
    <source>
        <dbReference type="Proteomes" id="UP000542742"/>
    </source>
</evidence>
<dbReference type="SUPFAM" id="SSF141318">
    <property type="entry name" value="TM0957-like"/>
    <property type="match status" value="1"/>
</dbReference>
<keyword evidence="2" id="KW-0449">Lipoprotein</keyword>
<dbReference type="Gene3D" id="1.10.10.1260">
    <property type="entry name" value="Envelope glycoprotein gp160, DUF2291, helical domain"/>
    <property type="match status" value="1"/>
</dbReference>